<feature type="region of interest" description="Disordered" evidence="4">
    <location>
        <begin position="1"/>
        <end position="23"/>
    </location>
</feature>
<organism evidence="6 7">
    <name type="scientific">Pseudomonas benzopyrenica</name>
    <dbReference type="NCBI Taxonomy" id="2993566"/>
    <lineage>
        <taxon>Bacteria</taxon>
        <taxon>Pseudomonadati</taxon>
        <taxon>Pseudomonadota</taxon>
        <taxon>Gammaproteobacteria</taxon>
        <taxon>Pseudomonadales</taxon>
        <taxon>Pseudomonadaceae</taxon>
        <taxon>Pseudomonas</taxon>
    </lineage>
</organism>
<gene>
    <name evidence="6" type="ORF">V6W80_17220</name>
</gene>
<keyword evidence="7" id="KW-1185">Reference proteome</keyword>
<keyword evidence="2" id="KW-0540">Nuclease</keyword>
<evidence type="ECO:0000256" key="3">
    <source>
        <dbReference type="ARBA" id="ARBA00022801"/>
    </source>
</evidence>
<dbReference type="Proteomes" id="UP001372714">
    <property type="component" value="Chromosome"/>
</dbReference>
<name>A0ABZ2FN47_9PSED</name>
<feature type="domain" description="VRR-NUC" evidence="5">
    <location>
        <begin position="22"/>
        <end position="126"/>
    </location>
</feature>
<dbReference type="InterPro" id="IPR011856">
    <property type="entry name" value="tRNA_endonuc-like_dom_sf"/>
</dbReference>
<accession>A0ABZ2FN47</accession>
<evidence type="ECO:0000313" key="7">
    <source>
        <dbReference type="Proteomes" id="UP001372714"/>
    </source>
</evidence>
<sequence length="145" mass="16081">MTAALKPWAAPRETRTRKKPTDWEGIEQTQLFTWLELAFPKEAKSIYHVPNGGHRHKATAGKLKGQGVRAGMPDINVDIARGGYFGMRIEFKATPPHDAAVSPSQLAALQRLTDQGYLAIVCRGVHDAREHLTAYLRLPATEALR</sequence>
<keyword evidence="3" id="KW-0378">Hydrolase</keyword>
<reference evidence="6 7" key="1">
    <citation type="submission" date="2024-02" db="EMBL/GenBank/DDBJ databases">
        <title>The whole genome sequence of Pseudomonas benzopyrenica MLY92.</title>
        <authorList>
            <person name="Liu Y."/>
        </authorList>
    </citation>
    <scope>NUCLEOTIDE SEQUENCE [LARGE SCALE GENOMIC DNA]</scope>
    <source>
        <strain evidence="6 7">MLY92</strain>
    </source>
</reference>
<dbReference type="RefSeq" id="WP_338544916.1">
    <property type="nucleotide sequence ID" value="NZ_CP145723.1"/>
</dbReference>
<dbReference type="Gene3D" id="3.40.1350.10">
    <property type="match status" value="1"/>
</dbReference>
<evidence type="ECO:0000256" key="1">
    <source>
        <dbReference type="ARBA" id="ARBA00001946"/>
    </source>
</evidence>
<dbReference type="Pfam" id="PF08774">
    <property type="entry name" value="VRR_NUC"/>
    <property type="match status" value="1"/>
</dbReference>
<comment type="cofactor">
    <cofactor evidence="1">
        <name>Mg(2+)</name>
        <dbReference type="ChEBI" id="CHEBI:18420"/>
    </cofactor>
</comment>
<dbReference type="SMART" id="SM00990">
    <property type="entry name" value="VRR_NUC"/>
    <property type="match status" value="1"/>
</dbReference>
<dbReference type="EMBL" id="CP145723">
    <property type="protein sequence ID" value="WWM65449.1"/>
    <property type="molecule type" value="Genomic_DNA"/>
</dbReference>
<dbReference type="InterPro" id="IPR014883">
    <property type="entry name" value="VRR_NUC"/>
</dbReference>
<proteinExistence type="predicted"/>
<evidence type="ECO:0000256" key="4">
    <source>
        <dbReference type="SAM" id="MobiDB-lite"/>
    </source>
</evidence>
<evidence type="ECO:0000259" key="5">
    <source>
        <dbReference type="SMART" id="SM00990"/>
    </source>
</evidence>
<evidence type="ECO:0000313" key="6">
    <source>
        <dbReference type="EMBL" id="WWM65449.1"/>
    </source>
</evidence>
<protein>
    <submittedName>
        <fullName evidence="6">VRR-NUC domain-containing protein</fullName>
    </submittedName>
</protein>
<evidence type="ECO:0000256" key="2">
    <source>
        <dbReference type="ARBA" id="ARBA00022722"/>
    </source>
</evidence>